<accession>A0A914DV81</accession>
<dbReference type="InterPro" id="IPR029213">
    <property type="entry name" value="Fusogen_EFF/AFF"/>
</dbReference>
<proteinExistence type="predicted"/>
<protein>
    <submittedName>
        <fullName evidence="4">Uncharacterized protein</fullName>
    </submittedName>
</protein>
<feature type="transmembrane region" description="Helical" evidence="1">
    <location>
        <begin position="556"/>
        <end position="580"/>
    </location>
</feature>
<dbReference type="GO" id="GO:0044291">
    <property type="term" value="C:cell-cell contact zone"/>
    <property type="evidence" value="ECO:0007669"/>
    <property type="project" value="TreeGrafter"/>
</dbReference>
<name>A0A914DV81_9BILA</name>
<organism evidence="3 4">
    <name type="scientific">Acrobeloides nanus</name>
    <dbReference type="NCBI Taxonomy" id="290746"/>
    <lineage>
        <taxon>Eukaryota</taxon>
        <taxon>Metazoa</taxon>
        <taxon>Ecdysozoa</taxon>
        <taxon>Nematoda</taxon>
        <taxon>Chromadorea</taxon>
        <taxon>Rhabditida</taxon>
        <taxon>Tylenchina</taxon>
        <taxon>Cephalobomorpha</taxon>
        <taxon>Cephaloboidea</taxon>
        <taxon>Cephalobidae</taxon>
        <taxon>Acrobeloides</taxon>
    </lineage>
</organism>
<dbReference type="Proteomes" id="UP000887540">
    <property type="component" value="Unplaced"/>
</dbReference>
<dbReference type="Gene3D" id="2.60.98.60">
    <property type="entry name" value="Cell-cell fusogen EFF/AFF, domain 1"/>
    <property type="match status" value="2"/>
</dbReference>
<evidence type="ECO:0000256" key="1">
    <source>
        <dbReference type="SAM" id="Phobius"/>
    </source>
</evidence>
<dbReference type="PANTHER" id="PTHR37415">
    <property type="entry name" value="EFF-1A"/>
    <property type="match status" value="1"/>
</dbReference>
<reference evidence="4" key="1">
    <citation type="submission" date="2022-11" db="UniProtKB">
        <authorList>
            <consortium name="WormBaseParasite"/>
        </authorList>
    </citation>
    <scope>IDENTIFICATION</scope>
</reference>
<dbReference type="AlphaFoldDB" id="A0A914DV81"/>
<keyword evidence="3" id="KW-1185">Reference proteome</keyword>
<keyword evidence="1" id="KW-1133">Transmembrane helix</keyword>
<evidence type="ECO:0000313" key="4">
    <source>
        <dbReference type="WBParaSite" id="ACRNAN_scaffold385.g7310.t1"/>
    </source>
</evidence>
<dbReference type="PANTHER" id="PTHR37415:SF1">
    <property type="entry name" value="CELL FUSION PROTEIN AFF-1"/>
    <property type="match status" value="1"/>
</dbReference>
<dbReference type="Gene3D" id="2.60.40.3980">
    <property type="entry name" value="Cell-cell fusogen EFF/AFF, domain 3"/>
    <property type="match status" value="1"/>
</dbReference>
<dbReference type="WBParaSite" id="ACRNAN_scaffold385.g7310.t1">
    <property type="protein sequence ID" value="ACRNAN_scaffold385.g7310.t1"/>
    <property type="gene ID" value="ACRNAN_scaffold385.g7310"/>
</dbReference>
<feature type="chain" id="PRO_5037379816" evidence="2">
    <location>
        <begin position="27"/>
        <end position="589"/>
    </location>
</feature>
<dbReference type="GO" id="GO:0000768">
    <property type="term" value="P:syncytium formation by plasma membrane fusion"/>
    <property type="evidence" value="ECO:0007669"/>
    <property type="project" value="TreeGrafter"/>
</dbReference>
<keyword evidence="1" id="KW-0472">Membrane</keyword>
<feature type="signal peptide" evidence="2">
    <location>
        <begin position="1"/>
        <end position="26"/>
    </location>
</feature>
<keyword evidence="1" id="KW-0812">Transmembrane</keyword>
<keyword evidence="2" id="KW-0732">Signal</keyword>
<evidence type="ECO:0000256" key="2">
    <source>
        <dbReference type="SAM" id="SignalP"/>
    </source>
</evidence>
<dbReference type="Pfam" id="PF14884">
    <property type="entry name" value="EFF-AFF"/>
    <property type="match status" value="1"/>
</dbReference>
<evidence type="ECO:0000313" key="3">
    <source>
        <dbReference type="Proteomes" id="UP000887540"/>
    </source>
</evidence>
<dbReference type="InterPro" id="IPR043076">
    <property type="entry name" value="Fusogen_EFF/AFF_dom3"/>
</dbReference>
<sequence length="589" mass="67598">MQWSTSAAAVHNAIFTISFLLHLSNQTIYTTQEDELPHCNQNNIIEGTSQKMNKDNNSIAISSSTQFYMSLKETACFHLKMNESDSHPKFSVLHSIEYLRMEHHYPITGKYKFAIPAVSIKCKCDCAGGDSICDLNSYHYKDCSSEASSSENSLCYRTYKPFQSNIGCLTSSKSELCCKIKIDPYQNWHFQAIRLRQPDTYVVLRYRIYERVQGKWRKSIDDIKTIQLNRGLAKFDFNDFHRIEIIADGGRPHRLLEPGMYFYQISGTSDYTPQLRGGVSLNEISETSLDRLGWFRWENDRLGWFRWENGNWNIRKGLVKITQAQHVHVQDCKAQQYTLLFNAEQLVTSVDGEEGENVNFDLGKPVTEDPWVAAVEVGQRSLTVKTETIPRIVHHASQFRSFHGSIQLDRESNRYLNLTIEHVRGALVGRVFTDESRKQHDIYFGVQTSDNIHNSFEIQKEFHAVVAVPSSVDSKRYVCLHPAGDIDGEQCQWLTYLATPLMEYRHAHRWQTGHSDCNGCNERGAEAFMESLDPRRWFDGLNTPAEILTCLVEVSLGIVLVLLILAICTKCIIPLVRWTICIPKSPKKR</sequence>